<name>A0AAD4MNY5_9BILA</name>
<sequence length="106" mass="12141">MSKGVAGGVKIKLVFELDKNGILHAHASHQKTDGTSVYSSFDLNYNEKRTADMQSIEEMLREAKIFETEDQAEYDRKDALTELEVAIRKERTADMLFEHANSNRLY</sequence>
<dbReference type="AlphaFoldDB" id="A0AAD4MNY5"/>
<reference evidence="4" key="1">
    <citation type="submission" date="2022-01" db="EMBL/GenBank/DDBJ databases">
        <title>Genome Sequence Resource for Two Populations of Ditylenchus destructor, the Migratory Endoparasitic Phytonematode.</title>
        <authorList>
            <person name="Zhang H."/>
            <person name="Lin R."/>
            <person name="Xie B."/>
        </authorList>
    </citation>
    <scope>NUCLEOTIDE SEQUENCE</scope>
    <source>
        <strain evidence="4">BazhouSP</strain>
    </source>
</reference>
<dbReference type="SUPFAM" id="SSF100920">
    <property type="entry name" value="Heat shock protein 70kD (HSP70), peptide-binding domain"/>
    <property type="match status" value="1"/>
</dbReference>
<evidence type="ECO:0000256" key="1">
    <source>
        <dbReference type="ARBA" id="ARBA00007381"/>
    </source>
</evidence>
<dbReference type="Pfam" id="PF00012">
    <property type="entry name" value="HSP70"/>
    <property type="match status" value="1"/>
</dbReference>
<evidence type="ECO:0000256" key="3">
    <source>
        <dbReference type="ARBA" id="ARBA00022840"/>
    </source>
</evidence>
<dbReference type="GO" id="GO:0005524">
    <property type="term" value="F:ATP binding"/>
    <property type="evidence" value="ECO:0007669"/>
    <property type="project" value="UniProtKB-KW"/>
</dbReference>
<comment type="caution">
    <text evidence="4">The sequence shown here is derived from an EMBL/GenBank/DDBJ whole genome shotgun (WGS) entry which is preliminary data.</text>
</comment>
<evidence type="ECO:0000313" key="5">
    <source>
        <dbReference type="Proteomes" id="UP001201812"/>
    </source>
</evidence>
<protein>
    <submittedName>
        <fullName evidence="4">Hsp70 protein domain-containing protein</fullName>
    </submittedName>
</protein>
<evidence type="ECO:0000256" key="2">
    <source>
        <dbReference type="ARBA" id="ARBA00022741"/>
    </source>
</evidence>
<proteinExistence type="inferred from homology"/>
<keyword evidence="5" id="KW-1185">Reference proteome</keyword>
<dbReference type="Proteomes" id="UP001201812">
    <property type="component" value="Unassembled WGS sequence"/>
</dbReference>
<gene>
    <name evidence="4" type="ORF">DdX_16340</name>
</gene>
<dbReference type="InterPro" id="IPR029047">
    <property type="entry name" value="HSP70_peptide-bd_sf"/>
</dbReference>
<dbReference type="GO" id="GO:0140662">
    <property type="term" value="F:ATP-dependent protein folding chaperone"/>
    <property type="evidence" value="ECO:0007669"/>
    <property type="project" value="InterPro"/>
</dbReference>
<evidence type="ECO:0000313" key="4">
    <source>
        <dbReference type="EMBL" id="KAI1701036.1"/>
    </source>
</evidence>
<keyword evidence="3" id="KW-0067">ATP-binding</keyword>
<organism evidence="4 5">
    <name type="scientific">Ditylenchus destructor</name>
    <dbReference type="NCBI Taxonomy" id="166010"/>
    <lineage>
        <taxon>Eukaryota</taxon>
        <taxon>Metazoa</taxon>
        <taxon>Ecdysozoa</taxon>
        <taxon>Nematoda</taxon>
        <taxon>Chromadorea</taxon>
        <taxon>Rhabditida</taxon>
        <taxon>Tylenchina</taxon>
        <taxon>Tylenchomorpha</taxon>
        <taxon>Sphaerularioidea</taxon>
        <taxon>Anguinidae</taxon>
        <taxon>Anguininae</taxon>
        <taxon>Ditylenchus</taxon>
    </lineage>
</organism>
<dbReference type="EMBL" id="JAKKPZ010000128">
    <property type="protein sequence ID" value="KAI1701036.1"/>
    <property type="molecule type" value="Genomic_DNA"/>
</dbReference>
<accession>A0AAD4MNY5</accession>
<dbReference type="InterPro" id="IPR013126">
    <property type="entry name" value="Hsp_70_fam"/>
</dbReference>
<keyword evidence="2" id="KW-0547">Nucleotide-binding</keyword>
<comment type="similarity">
    <text evidence="1">Belongs to the heat shock protein 70 family.</text>
</comment>
<dbReference type="Gene3D" id="2.60.34.10">
    <property type="entry name" value="Substrate Binding Domain Of DNAk, Chain A, domain 1"/>
    <property type="match status" value="1"/>
</dbReference>